<evidence type="ECO:0000256" key="3">
    <source>
        <dbReference type="ARBA" id="ARBA00022490"/>
    </source>
</evidence>
<dbReference type="NCBIfam" id="TIGR02189">
    <property type="entry name" value="GlrX-like_plant"/>
    <property type="match status" value="1"/>
</dbReference>
<accession>A0A6A6MST0</accession>
<dbReference type="PROSITE" id="PS50802">
    <property type="entry name" value="OTU"/>
    <property type="match status" value="1"/>
</dbReference>
<dbReference type="EMBL" id="JAAGAX010000005">
    <property type="protein sequence ID" value="KAF2314969.1"/>
    <property type="molecule type" value="Genomic_DNA"/>
</dbReference>
<dbReference type="InterPro" id="IPR014025">
    <property type="entry name" value="Glutaredoxin_subgr"/>
</dbReference>
<dbReference type="Proteomes" id="UP000467840">
    <property type="component" value="Chromosome 15"/>
</dbReference>
<dbReference type="InterPro" id="IPR002109">
    <property type="entry name" value="Glutaredoxin"/>
</dbReference>
<comment type="caution">
    <text evidence="7">The sequence shown here is derived from an EMBL/GenBank/DDBJ whole genome shotgun (WGS) entry which is preliminary data.</text>
</comment>
<evidence type="ECO:0000256" key="5">
    <source>
        <dbReference type="SAM" id="MobiDB-lite"/>
    </source>
</evidence>
<keyword evidence="8" id="KW-1185">Reference proteome</keyword>
<evidence type="ECO:0000256" key="1">
    <source>
        <dbReference type="ARBA" id="ARBA00004496"/>
    </source>
</evidence>
<dbReference type="InterPro" id="IPR003323">
    <property type="entry name" value="OTU_dom"/>
</dbReference>
<dbReference type="Gene3D" id="3.90.70.80">
    <property type="match status" value="1"/>
</dbReference>
<name>A0A6A6MST0_HEVBR</name>
<evidence type="ECO:0000256" key="2">
    <source>
        <dbReference type="ARBA" id="ARBA00007568"/>
    </source>
</evidence>
<feature type="region of interest" description="Disordered" evidence="5">
    <location>
        <begin position="81"/>
        <end position="112"/>
    </location>
</feature>
<dbReference type="PRINTS" id="PR00160">
    <property type="entry name" value="GLUTAREDOXIN"/>
</dbReference>
<comment type="similarity">
    <text evidence="2">Belongs to the glutaredoxin family. CC-type subfamily.</text>
</comment>
<dbReference type="InterPro" id="IPR038765">
    <property type="entry name" value="Papain-like_cys_pep_sf"/>
</dbReference>
<dbReference type="PANTHER" id="PTHR10168">
    <property type="entry name" value="GLUTAREDOXIN"/>
    <property type="match status" value="1"/>
</dbReference>
<dbReference type="Pfam" id="PF00462">
    <property type="entry name" value="Glutaredoxin"/>
    <property type="match status" value="1"/>
</dbReference>
<organism evidence="7 8">
    <name type="scientific">Hevea brasiliensis</name>
    <name type="common">Para rubber tree</name>
    <name type="synonym">Siphonia brasiliensis</name>
    <dbReference type="NCBI Taxonomy" id="3981"/>
    <lineage>
        <taxon>Eukaryota</taxon>
        <taxon>Viridiplantae</taxon>
        <taxon>Streptophyta</taxon>
        <taxon>Embryophyta</taxon>
        <taxon>Tracheophyta</taxon>
        <taxon>Spermatophyta</taxon>
        <taxon>Magnoliopsida</taxon>
        <taxon>eudicotyledons</taxon>
        <taxon>Gunneridae</taxon>
        <taxon>Pentapetalae</taxon>
        <taxon>rosids</taxon>
        <taxon>fabids</taxon>
        <taxon>Malpighiales</taxon>
        <taxon>Euphorbiaceae</taxon>
        <taxon>Crotonoideae</taxon>
        <taxon>Micrandreae</taxon>
        <taxon>Hevea</taxon>
    </lineage>
</organism>
<evidence type="ECO:0000256" key="4">
    <source>
        <dbReference type="ARBA" id="ARBA00023284"/>
    </source>
</evidence>
<feature type="compositionally biased region" description="Basic and acidic residues" evidence="5">
    <location>
        <begin position="21"/>
        <end position="36"/>
    </location>
</feature>
<dbReference type="SUPFAM" id="SSF52833">
    <property type="entry name" value="Thioredoxin-like"/>
    <property type="match status" value="1"/>
</dbReference>
<dbReference type="SUPFAM" id="SSF54001">
    <property type="entry name" value="Cysteine proteinases"/>
    <property type="match status" value="1"/>
</dbReference>
<reference evidence="7 8" key="1">
    <citation type="journal article" date="2020" name="Mol. Plant">
        <title>The Chromosome-Based Rubber Tree Genome Provides New Insights into Spurge Genome Evolution and Rubber Biosynthesis.</title>
        <authorList>
            <person name="Liu J."/>
            <person name="Shi C."/>
            <person name="Shi C.C."/>
            <person name="Li W."/>
            <person name="Zhang Q.J."/>
            <person name="Zhang Y."/>
            <person name="Li K."/>
            <person name="Lu H.F."/>
            <person name="Shi C."/>
            <person name="Zhu S.T."/>
            <person name="Xiao Z.Y."/>
            <person name="Nan H."/>
            <person name="Yue Y."/>
            <person name="Zhu X.G."/>
            <person name="Wu Y."/>
            <person name="Hong X.N."/>
            <person name="Fan G.Y."/>
            <person name="Tong Y."/>
            <person name="Zhang D."/>
            <person name="Mao C.L."/>
            <person name="Liu Y.L."/>
            <person name="Hao S.J."/>
            <person name="Liu W.Q."/>
            <person name="Lv M.Q."/>
            <person name="Zhang H.B."/>
            <person name="Liu Y."/>
            <person name="Hu-Tang G.R."/>
            <person name="Wang J.P."/>
            <person name="Wang J.H."/>
            <person name="Sun Y.H."/>
            <person name="Ni S.B."/>
            <person name="Chen W.B."/>
            <person name="Zhang X.C."/>
            <person name="Jiao Y.N."/>
            <person name="Eichler E.E."/>
            <person name="Li G.H."/>
            <person name="Liu X."/>
            <person name="Gao L.Z."/>
        </authorList>
    </citation>
    <scope>NUCLEOTIDE SEQUENCE [LARGE SCALE GENOMIC DNA]</scope>
    <source>
        <strain evidence="8">cv. GT1</strain>
        <tissue evidence="7">Leaf</tissue>
    </source>
</reference>
<gene>
    <name evidence="7" type="ORF">GH714_037385</name>
</gene>
<dbReference type="AlphaFoldDB" id="A0A6A6MST0"/>
<sequence>MDTQEIEEKPSEAIPATASQKKQETRDEMLSRHRKEIAELQSKEIELKKAAAKGYSSSSNGNEKSNLDNLVKAIAGVSVTNQPEQSKVSKSAKKKGKRAQQEAERERRIQEEQSNLVSDRMIENDKLKQKLEPLGLTVNEIKPDGHCLYRAIENQLAVLSGVTRLVAERPLVIFSKSTCDMCHSIKTLVRGFGANPTIYELDQIPNGQQIERELQQLGCQNLPAVFIGGECVGGDRQVMSLLLKNQLGPLLKRAGAIWVWND</sequence>
<dbReference type="InterPro" id="IPR011905">
    <property type="entry name" value="GlrX-like_pln_2"/>
</dbReference>
<feature type="compositionally biased region" description="Basic and acidic residues" evidence="5">
    <location>
        <begin position="1"/>
        <end position="11"/>
    </location>
</feature>
<feature type="compositionally biased region" description="Basic and acidic residues" evidence="5">
    <location>
        <begin position="99"/>
        <end position="111"/>
    </location>
</feature>
<protein>
    <recommendedName>
        <fullName evidence="6">OTU domain-containing protein</fullName>
    </recommendedName>
</protein>
<proteinExistence type="inferred from homology"/>
<keyword evidence="4" id="KW-0676">Redox-active center</keyword>
<evidence type="ECO:0000313" key="7">
    <source>
        <dbReference type="EMBL" id="KAF2314969.1"/>
    </source>
</evidence>
<evidence type="ECO:0000313" key="8">
    <source>
        <dbReference type="Proteomes" id="UP000467840"/>
    </source>
</evidence>
<keyword evidence="3" id="KW-0963">Cytoplasm</keyword>
<dbReference type="CDD" id="cd03419">
    <property type="entry name" value="GRX_GRXh_1_2_like"/>
    <property type="match status" value="1"/>
</dbReference>
<dbReference type="PROSITE" id="PS51354">
    <property type="entry name" value="GLUTAREDOXIN_2"/>
    <property type="match status" value="1"/>
</dbReference>
<dbReference type="InterPro" id="IPR036249">
    <property type="entry name" value="Thioredoxin-like_sf"/>
</dbReference>
<dbReference type="GO" id="GO:0005737">
    <property type="term" value="C:cytoplasm"/>
    <property type="evidence" value="ECO:0007669"/>
    <property type="project" value="UniProtKB-SubCell"/>
</dbReference>
<dbReference type="Gene3D" id="3.40.30.10">
    <property type="entry name" value="Glutaredoxin"/>
    <property type="match status" value="1"/>
</dbReference>
<feature type="region of interest" description="Disordered" evidence="5">
    <location>
        <begin position="1"/>
        <end position="36"/>
    </location>
</feature>
<feature type="domain" description="OTU" evidence="6">
    <location>
        <begin position="136"/>
        <end position="262"/>
    </location>
</feature>
<evidence type="ECO:0000259" key="6">
    <source>
        <dbReference type="PROSITE" id="PS50802"/>
    </source>
</evidence>
<comment type="subcellular location">
    <subcellularLocation>
        <location evidence="1">Cytoplasm</location>
    </subcellularLocation>
</comment>